<dbReference type="Gene3D" id="1.25.40.10">
    <property type="entry name" value="Tetratricopeptide repeat domain"/>
    <property type="match status" value="1"/>
</dbReference>
<dbReference type="PANTHER" id="PTHR44186:SF1">
    <property type="entry name" value="BARDET-BIEDL SYNDROME 4 PROTEIN"/>
    <property type="match status" value="1"/>
</dbReference>
<dbReference type="AlphaFoldDB" id="A0A1W4XMP3"/>
<feature type="non-terminal residue" evidence="7">
    <location>
        <position position="1"/>
    </location>
</feature>
<dbReference type="FunCoup" id="A0A1W4XMP3">
    <property type="interactions" value="172"/>
</dbReference>
<name>A0A1W4XMP3_AGRPL</name>
<evidence type="ECO:0000313" key="6">
    <source>
        <dbReference type="Proteomes" id="UP000192223"/>
    </source>
</evidence>
<keyword evidence="2 4" id="KW-0802">TPR repeat</keyword>
<feature type="repeat" description="TPR" evidence="4">
    <location>
        <begin position="160"/>
        <end position="193"/>
    </location>
</feature>
<dbReference type="PROSITE" id="PS50005">
    <property type="entry name" value="TPR"/>
    <property type="match status" value="3"/>
</dbReference>
<dbReference type="InParanoid" id="A0A1W4XMP3"/>
<evidence type="ECO:0000256" key="2">
    <source>
        <dbReference type="ARBA" id="ARBA00022803"/>
    </source>
</evidence>
<dbReference type="InterPro" id="IPR019734">
    <property type="entry name" value="TPR_rpt"/>
</dbReference>
<feature type="compositionally biased region" description="Basic and acidic residues" evidence="5">
    <location>
        <begin position="344"/>
        <end position="353"/>
    </location>
</feature>
<dbReference type="SMART" id="SM00028">
    <property type="entry name" value="TPR"/>
    <property type="match status" value="7"/>
</dbReference>
<dbReference type="GeneID" id="108742896"/>
<sequence>FKLSRFRLSLEAYLEAARVSEEPDWEIYNSIAECYMHLRDANSAKEYARKAIQYGKQEESYSLLTKIFDLEGDVRSAIAVCIAAIGSCPDNIEMMTQLGMFYLRQRETQMAFEKFTTALEVEPECTKALLGVGCITQAHGEYDVALSKYKIALQHNPESVALWNNVGLCFYSKQKYVAAVTCLKRALWISPLNWKVLFNLGLVHLATQQAASAFNFLCASINIRPDVSFCFTALGYVLLELQDSQNALRAFAQAEMISPGKPAVMVNLCICLYLMGRHRDASNKVQEVLALKTEDSNDKEAFDLALKLSSVLEENRTSNEVMETSKLPADIKSKDTNNTCRNKVQHDLKPDEV</sequence>
<dbReference type="Proteomes" id="UP000192223">
    <property type="component" value="Unplaced"/>
</dbReference>
<proteinExistence type="inferred from homology"/>
<accession>A0A1W4XMP3</accession>
<gene>
    <name evidence="7" type="primary">LOC108742896</name>
</gene>
<dbReference type="PANTHER" id="PTHR44186">
    <property type="match status" value="1"/>
</dbReference>
<dbReference type="Pfam" id="PF13181">
    <property type="entry name" value="TPR_8"/>
    <property type="match status" value="1"/>
</dbReference>
<dbReference type="CTD" id="585"/>
<dbReference type="SUPFAM" id="SSF48452">
    <property type="entry name" value="TPR-like"/>
    <property type="match status" value="1"/>
</dbReference>
<evidence type="ECO:0000256" key="4">
    <source>
        <dbReference type="PROSITE-ProRule" id="PRU00339"/>
    </source>
</evidence>
<dbReference type="Pfam" id="PF13432">
    <property type="entry name" value="TPR_16"/>
    <property type="match status" value="1"/>
</dbReference>
<feature type="region of interest" description="Disordered" evidence="5">
    <location>
        <begin position="317"/>
        <end position="353"/>
    </location>
</feature>
<dbReference type="GO" id="GO:0060271">
    <property type="term" value="P:cilium assembly"/>
    <property type="evidence" value="ECO:0007669"/>
    <property type="project" value="TreeGrafter"/>
</dbReference>
<keyword evidence="1" id="KW-0677">Repeat</keyword>
<evidence type="ECO:0000256" key="3">
    <source>
        <dbReference type="ARBA" id="ARBA00023778"/>
    </source>
</evidence>
<dbReference type="STRING" id="224129.A0A1W4XMP3"/>
<dbReference type="OrthoDB" id="309339at2759"/>
<dbReference type="GO" id="GO:0036064">
    <property type="term" value="C:ciliary basal body"/>
    <property type="evidence" value="ECO:0007669"/>
    <property type="project" value="TreeGrafter"/>
</dbReference>
<organism evidence="6 7">
    <name type="scientific">Agrilus planipennis</name>
    <name type="common">Emerald ash borer</name>
    <name type="synonym">Agrilus marcopoli</name>
    <dbReference type="NCBI Taxonomy" id="224129"/>
    <lineage>
        <taxon>Eukaryota</taxon>
        <taxon>Metazoa</taxon>
        <taxon>Ecdysozoa</taxon>
        <taxon>Arthropoda</taxon>
        <taxon>Hexapoda</taxon>
        <taxon>Insecta</taxon>
        <taxon>Pterygota</taxon>
        <taxon>Neoptera</taxon>
        <taxon>Endopterygota</taxon>
        <taxon>Coleoptera</taxon>
        <taxon>Polyphaga</taxon>
        <taxon>Elateriformia</taxon>
        <taxon>Buprestoidea</taxon>
        <taxon>Buprestidae</taxon>
        <taxon>Agrilinae</taxon>
        <taxon>Agrilus</taxon>
    </lineage>
</organism>
<evidence type="ECO:0000256" key="1">
    <source>
        <dbReference type="ARBA" id="ARBA00022737"/>
    </source>
</evidence>
<dbReference type="KEGG" id="apln:108742896"/>
<dbReference type="Pfam" id="PF14559">
    <property type="entry name" value="TPR_19"/>
    <property type="match status" value="1"/>
</dbReference>
<comment type="similarity">
    <text evidence="3">Belongs to the BBS4 family.</text>
</comment>
<keyword evidence="6" id="KW-1185">Reference proteome</keyword>
<feature type="repeat" description="TPR" evidence="4">
    <location>
        <begin position="92"/>
        <end position="125"/>
    </location>
</feature>
<feature type="repeat" description="TPR" evidence="4">
    <location>
        <begin position="126"/>
        <end position="159"/>
    </location>
</feature>
<dbReference type="RefSeq" id="XP_018333753.1">
    <property type="nucleotide sequence ID" value="XM_018478251.1"/>
</dbReference>
<protein>
    <submittedName>
        <fullName evidence="7">Bardet-Biedl syndrome 4 protein homolog</fullName>
    </submittedName>
</protein>
<reference evidence="7" key="1">
    <citation type="submission" date="2025-08" db="UniProtKB">
        <authorList>
            <consortium name="RefSeq"/>
        </authorList>
    </citation>
    <scope>IDENTIFICATION</scope>
    <source>
        <tissue evidence="7">Entire body</tissue>
    </source>
</reference>
<evidence type="ECO:0000313" key="7">
    <source>
        <dbReference type="RefSeq" id="XP_018333753.1"/>
    </source>
</evidence>
<dbReference type="GO" id="GO:0061512">
    <property type="term" value="P:protein localization to cilium"/>
    <property type="evidence" value="ECO:0007669"/>
    <property type="project" value="TreeGrafter"/>
</dbReference>
<dbReference type="InterPro" id="IPR011990">
    <property type="entry name" value="TPR-like_helical_dom_sf"/>
</dbReference>
<evidence type="ECO:0000256" key="5">
    <source>
        <dbReference type="SAM" id="MobiDB-lite"/>
    </source>
</evidence>